<dbReference type="SMART" id="SM00530">
    <property type="entry name" value="HTH_XRE"/>
    <property type="match status" value="1"/>
</dbReference>
<geneLocation type="plasmid" evidence="2 3">
    <name>paNv_CAN15</name>
</geneLocation>
<keyword evidence="2" id="KW-0614">Plasmid</keyword>
<reference evidence="2" key="1">
    <citation type="submission" date="2023-04" db="EMBL/GenBank/DDBJ databases">
        <title>Genome dynamics across the evolutionary transition to endosymbiosis.</title>
        <authorList>
            <person name="Siozios S."/>
            <person name="Nadal-Jimenez P."/>
            <person name="Azagi T."/>
            <person name="Sprong H."/>
            <person name="Frost C.L."/>
            <person name="Parratt S.R."/>
            <person name="Taylor G."/>
            <person name="Brettell L."/>
            <person name="Lew K.C."/>
            <person name="Croft L."/>
            <person name="King K.C."/>
            <person name="Brockhurst M.A."/>
            <person name="Hypsa V."/>
            <person name="Novakova E."/>
            <person name="Darby A.C."/>
            <person name="Hurst G.D.D."/>
        </authorList>
    </citation>
    <scope>NUCLEOTIDE SEQUENCE</scope>
    <source>
        <strain evidence="2">ANv_CAN</strain>
        <plasmid evidence="2">paNv_CAN15</plasmid>
    </source>
</reference>
<dbReference type="Gene3D" id="1.10.260.40">
    <property type="entry name" value="lambda repressor-like DNA-binding domains"/>
    <property type="match status" value="1"/>
</dbReference>
<sequence>MSRNYADKLKTIRKAEGMTQKEFAEITGLSLGTIRNYETKQHDAKALVVERILDVKQFQKYTMWLMIDTTAPSIGQISPILEEETGS</sequence>
<dbReference type="EMBL" id="CP123538">
    <property type="protein sequence ID" value="WGM09179.1"/>
    <property type="molecule type" value="Genomic_DNA"/>
</dbReference>
<dbReference type="SUPFAM" id="SSF47413">
    <property type="entry name" value="lambda repressor-like DNA-binding domains"/>
    <property type="match status" value="1"/>
</dbReference>
<dbReference type="PROSITE" id="PS50943">
    <property type="entry name" value="HTH_CROC1"/>
    <property type="match status" value="1"/>
</dbReference>
<dbReference type="CDD" id="cd00093">
    <property type="entry name" value="HTH_XRE"/>
    <property type="match status" value="1"/>
</dbReference>
<evidence type="ECO:0000313" key="2">
    <source>
        <dbReference type="EMBL" id="WGM09179.1"/>
    </source>
</evidence>
<name>A0ABY8NYL4_9GAMM</name>
<dbReference type="RefSeq" id="WP_280632702.1">
    <property type="nucleotide sequence ID" value="NZ_CP123538.1"/>
</dbReference>
<keyword evidence="3" id="KW-1185">Reference proteome</keyword>
<organism evidence="2 3">
    <name type="scientific">Arsenophonus nasoniae</name>
    <name type="common">son-killer infecting Nasonia vitripennis</name>
    <dbReference type="NCBI Taxonomy" id="638"/>
    <lineage>
        <taxon>Bacteria</taxon>
        <taxon>Pseudomonadati</taxon>
        <taxon>Pseudomonadota</taxon>
        <taxon>Gammaproteobacteria</taxon>
        <taxon>Enterobacterales</taxon>
        <taxon>Morganellaceae</taxon>
        <taxon>Arsenophonus</taxon>
    </lineage>
</organism>
<feature type="domain" description="HTH cro/C1-type" evidence="1">
    <location>
        <begin position="9"/>
        <end position="55"/>
    </location>
</feature>
<dbReference type="Pfam" id="PF01381">
    <property type="entry name" value="HTH_3"/>
    <property type="match status" value="1"/>
</dbReference>
<evidence type="ECO:0000313" key="3">
    <source>
        <dbReference type="Proteomes" id="UP001177592"/>
    </source>
</evidence>
<proteinExistence type="predicted"/>
<dbReference type="InterPro" id="IPR010982">
    <property type="entry name" value="Lambda_DNA-bd_dom_sf"/>
</dbReference>
<evidence type="ECO:0000259" key="1">
    <source>
        <dbReference type="PROSITE" id="PS50943"/>
    </source>
</evidence>
<dbReference type="Proteomes" id="UP001177592">
    <property type="component" value="Plasmid paNv_CAN15"/>
</dbReference>
<gene>
    <name evidence="2" type="ORF">QE258_27910</name>
</gene>
<accession>A0ABY8NYL4</accession>
<dbReference type="InterPro" id="IPR001387">
    <property type="entry name" value="Cro/C1-type_HTH"/>
</dbReference>
<protein>
    <submittedName>
        <fullName evidence="2">Helix-turn-helix transcriptional regulator</fullName>
    </submittedName>
</protein>